<dbReference type="Proteomes" id="UP001589832">
    <property type="component" value="Unassembled WGS sequence"/>
</dbReference>
<dbReference type="EMBL" id="JBHLTQ010000006">
    <property type="protein sequence ID" value="MFC0605563.1"/>
    <property type="molecule type" value="Genomic_DNA"/>
</dbReference>
<dbReference type="PROSITE" id="PS50198">
    <property type="entry name" value="PPIC_PPIASE_2"/>
    <property type="match status" value="2"/>
</dbReference>
<evidence type="ECO:0000259" key="3">
    <source>
        <dbReference type="PROSITE" id="PS50198"/>
    </source>
</evidence>
<dbReference type="PANTHER" id="PTHR47245:SF2">
    <property type="entry name" value="PEPTIDYL-PROLYL CIS-TRANS ISOMERASE HP_0175-RELATED"/>
    <property type="match status" value="1"/>
</dbReference>
<dbReference type="Pfam" id="PF00639">
    <property type="entry name" value="Rotamase"/>
    <property type="match status" value="2"/>
</dbReference>
<evidence type="ECO:0000256" key="2">
    <source>
        <dbReference type="SAM" id="SignalP"/>
    </source>
</evidence>
<protein>
    <submittedName>
        <fullName evidence="4">Peptidylprolyl isomerase</fullName>
        <ecNumber evidence="4">5.2.1.8</ecNumber>
    </submittedName>
</protein>
<dbReference type="RefSeq" id="WP_386064838.1">
    <property type="nucleotide sequence ID" value="NZ_JBHLTQ010000006.1"/>
</dbReference>
<dbReference type="EC" id="5.2.1.8" evidence="4"/>
<feature type="domain" description="PpiC" evidence="3">
    <location>
        <begin position="223"/>
        <end position="324"/>
    </location>
</feature>
<feature type="domain" description="PpiC" evidence="3">
    <location>
        <begin position="121"/>
        <end position="218"/>
    </location>
</feature>
<keyword evidence="1" id="KW-0697">Rotamase</keyword>
<keyword evidence="5" id="KW-1185">Reference proteome</keyword>
<dbReference type="Gene3D" id="3.10.50.40">
    <property type="match status" value="2"/>
</dbReference>
<dbReference type="SUPFAM" id="SSF54534">
    <property type="entry name" value="FKBP-like"/>
    <property type="match status" value="2"/>
</dbReference>
<keyword evidence="2" id="KW-0732">Signal</keyword>
<comment type="caution">
    <text evidence="4">The sequence shown here is derived from an EMBL/GenBank/DDBJ whole genome shotgun (WGS) entry which is preliminary data.</text>
</comment>
<proteinExistence type="predicted"/>
<evidence type="ECO:0000313" key="4">
    <source>
        <dbReference type="EMBL" id="MFC0605563.1"/>
    </source>
</evidence>
<name>A0ABV6QB92_9FLAO</name>
<reference evidence="4 5" key="1">
    <citation type="submission" date="2024-09" db="EMBL/GenBank/DDBJ databases">
        <authorList>
            <person name="Sun Q."/>
            <person name="Mori K."/>
        </authorList>
    </citation>
    <scope>NUCLEOTIDE SEQUENCE [LARGE SCALE GENOMIC DNA]</scope>
    <source>
        <strain evidence="4 5">NCAIM B.02481</strain>
    </source>
</reference>
<gene>
    <name evidence="4" type="ORF">ACFFGA_13415</name>
</gene>
<evidence type="ECO:0000313" key="5">
    <source>
        <dbReference type="Proteomes" id="UP001589832"/>
    </source>
</evidence>
<dbReference type="Pfam" id="PF13145">
    <property type="entry name" value="Rotamase_2"/>
    <property type="match status" value="1"/>
</dbReference>
<sequence length="648" mass="75577">MKIKFKYMLLLLLALNFSFAQENDQVLLKVDGEPIMTSEFLRVYNKNLDLVKDESQKDIDGYLKLFTEYQLKLKEAKRLKLHEDANYQREFLRYKKQLTKNYLSENKVTDALVEEAYERSNIDINASHVLVRLDENSKDTLEAYNEVLKIRDRVLNEGFDVVKKELHNGSTIFLEDLGYFSAFKMVYDFETASYNTPKGEISMPFRTQFGYHVVKVNDRRPSRGTISAAHIMVALQQKDTLLNPENRINDIYKKLQQGESFESLAKQFSDDKSSANKGGQLTPFKSGQLSSVVFEDVAFSLPEDGAVSKPFKSEYGWHIVKRISLKPIESLEDLKPELETKVQRDSRSKLINDAMVEQLKKRYQISINPEAKPYFKSLLSSEFFTRSWRLPDDFDKDKTLFSINNRPFTYNEFGRHLMAAQRIYTNKVIPFESVIDKEYESFFEKSILQYREDNLELENKEFADIIKEYRDGLLLFDLMEKEVWNKASKDSVGLEEYYQKHKANYKWEDRVDVVIASSAEKSIAEKALKLMKRNKSNDEINESLNTDSEKNIIFTKGVYSVTDDKLPSDFEIKEGLSKVYKHNDAFHVIDVKKLLPAGLKTLEEAKGNVINDYQAQIETNWINDLYKRFEIEVDEEALKAVKEKIKNQ</sequence>
<dbReference type="InterPro" id="IPR050245">
    <property type="entry name" value="PrsA_foldase"/>
</dbReference>
<evidence type="ECO:0000256" key="1">
    <source>
        <dbReference type="PROSITE-ProRule" id="PRU00278"/>
    </source>
</evidence>
<dbReference type="GO" id="GO:0003755">
    <property type="term" value="F:peptidyl-prolyl cis-trans isomerase activity"/>
    <property type="evidence" value="ECO:0007669"/>
    <property type="project" value="UniProtKB-EC"/>
</dbReference>
<dbReference type="PANTHER" id="PTHR47245">
    <property type="entry name" value="PEPTIDYLPROLYL ISOMERASE"/>
    <property type="match status" value="1"/>
</dbReference>
<keyword evidence="1 4" id="KW-0413">Isomerase</keyword>
<dbReference type="InterPro" id="IPR046357">
    <property type="entry name" value="PPIase_dom_sf"/>
</dbReference>
<organism evidence="4 5">
    <name type="scientific">Winogradskyella pulchriflava</name>
    <dbReference type="NCBI Taxonomy" id="1110688"/>
    <lineage>
        <taxon>Bacteria</taxon>
        <taxon>Pseudomonadati</taxon>
        <taxon>Bacteroidota</taxon>
        <taxon>Flavobacteriia</taxon>
        <taxon>Flavobacteriales</taxon>
        <taxon>Flavobacteriaceae</taxon>
        <taxon>Winogradskyella</taxon>
    </lineage>
</organism>
<accession>A0ABV6QB92</accession>
<feature type="chain" id="PRO_5045651862" evidence="2">
    <location>
        <begin position="21"/>
        <end position="648"/>
    </location>
</feature>
<dbReference type="InterPro" id="IPR000297">
    <property type="entry name" value="PPIase_PpiC"/>
</dbReference>
<feature type="signal peptide" evidence="2">
    <location>
        <begin position="1"/>
        <end position="20"/>
    </location>
</feature>